<evidence type="ECO:0000256" key="3">
    <source>
        <dbReference type="ARBA" id="ARBA00022517"/>
    </source>
</evidence>
<feature type="domain" description="C2H2-type" evidence="11">
    <location>
        <begin position="68"/>
        <end position="94"/>
    </location>
</feature>
<accession>A0A1B6FBF2</accession>
<evidence type="ECO:0000256" key="10">
    <source>
        <dbReference type="SAM" id="MobiDB-lite"/>
    </source>
</evidence>
<dbReference type="GO" id="GO:0005737">
    <property type="term" value="C:cytoplasm"/>
    <property type="evidence" value="ECO:0007669"/>
    <property type="project" value="UniProtKB-SubCell"/>
</dbReference>
<comment type="similarity">
    <text evidence="8">Belongs to the REI1 family.</text>
</comment>
<feature type="compositionally biased region" description="Acidic residues" evidence="10">
    <location>
        <begin position="139"/>
        <end position="158"/>
    </location>
</feature>
<dbReference type="PANTHER" id="PTHR13182:SF8">
    <property type="entry name" value="CYTOPLASMIC 60S SUBUNIT BIOGENESIS FACTOR ZNF622"/>
    <property type="match status" value="1"/>
</dbReference>
<dbReference type="InterPro" id="IPR040025">
    <property type="entry name" value="Znf622/Rei1/Reh1"/>
</dbReference>
<keyword evidence="4" id="KW-0479">Metal-binding</keyword>
<evidence type="ECO:0000259" key="11">
    <source>
        <dbReference type="PROSITE" id="PS50157"/>
    </source>
</evidence>
<dbReference type="SUPFAM" id="SSF57667">
    <property type="entry name" value="beta-beta-alpha zinc fingers"/>
    <property type="match status" value="2"/>
</dbReference>
<evidence type="ECO:0000256" key="7">
    <source>
        <dbReference type="ARBA" id="ARBA00022833"/>
    </source>
</evidence>
<name>A0A1B6FBF2_9HEMI</name>
<dbReference type="GO" id="GO:0042273">
    <property type="term" value="P:ribosomal large subunit biogenesis"/>
    <property type="evidence" value="ECO:0007669"/>
    <property type="project" value="UniProtKB-ARBA"/>
</dbReference>
<sequence length="384" mass="44433">MSSKFTCITCRVAFLDSEIQRQHYKTDWHRYNLKRKVADLPPVPAEEFQRRVLLQREQDEANEKNDSVYCKVCHKSFNSSKSFENHLKSKKHLGLALGKISHKDQDVEELQDSTQSDDLDRPTVNTEFEPCRIVSESSSSEDDSDVEEVDSDEWNEEFSDNNPILRNDCLFCKHHSAAMMKNLKHMTLAHSFFVPDIEYVTDMKRLLCYLGEKIIQGYMCLWCNDRGKAFHSAEAAQQHMIDKGHCKMLHEGEALLEYADYYDYSSSYPDDFVNNSSGLDDEVEIPVIEDEDSQLVLPSGTVIGHRSLLRYYRQNPNRIISACKKSIKSVVIQYKALGWTETDKHAVARKARDLKFMRQVQSKYSMKLGIKANSLSIKRPQVNY</sequence>
<keyword evidence="5" id="KW-0677">Repeat</keyword>
<evidence type="ECO:0000256" key="4">
    <source>
        <dbReference type="ARBA" id="ARBA00022723"/>
    </source>
</evidence>
<reference evidence="12" key="1">
    <citation type="submission" date="2015-11" db="EMBL/GenBank/DDBJ databases">
        <title>De novo transcriptome assembly of four potential Pierce s Disease insect vectors from Arizona vineyards.</title>
        <authorList>
            <person name="Tassone E.E."/>
        </authorList>
    </citation>
    <scope>NUCLEOTIDE SEQUENCE</scope>
</reference>
<dbReference type="InterPro" id="IPR041661">
    <property type="entry name" value="ZN622/Rei1/Reh1_Znf-C2H2"/>
</dbReference>
<keyword evidence="2" id="KW-0963">Cytoplasm</keyword>
<dbReference type="InterPro" id="IPR003604">
    <property type="entry name" value="Matrin/U1-like-C_Znf_C2H2"/>
</dbReference>
<dbReference type="InterPro" id="IPR036236">
    <property type="entry name" value="Znf_C2H2_sf"/>
</dbReference>
<dbReference type="PROSITE" id="PS00028">
    <property type="entry name" value="ZINC_FINGER_C2H2_1"/>
    <property type="match status" value="2"/>
</dbReference>
<evidence type="ECO:0000256" key="6">
    <source>
        <dbReference type="ARBA" id="ARBA00022771"/>
    </source>
</evidence>
<dbReference type="SMART" id="SM00355">
    <property type="entry name" value="ZnF_C2H2"/>
    <property type="match status" value="4"/>
</dbReference>
<evidence type="ECO:0000256" key="8">
    <source>
        <dbReference type="ARBA" id="ARBA00034126"/>
    </source>
</evidence>
<comment type="subcellular location">
    <subcellularLocation>
        <location evidence="1">Cytoplasm</location>
    </subcellularLocation>
</comment>
<dbReference type="SMART" id="SM00451">
    <property type="entry name" value="ZnF_U1"/>
    <property type="match status" value="2"/>
</dbReference>
<dbReference type="Gene3D" id="3.30.160.60">
    <property type="entry name" value="Classic Zinc Finger"/>
    <property type="match status" value="1"/>
</dbReference>
<dbReference type="Pfam" id="PF12171">
    <property type="entry name" value="zf-C2H2_jaz"/>
    <property type="match status" value="1"/>
</dbReference>
<dbReference type="PANTHER" id="PTHR13182">
    <property type="entry name" value="ZINC FINGER PROTEIN 622"/>
    <property type="match status" value="1"/>
</dbReference>
<dbReference type="InterPro" id="IPR013087">
    <property type="entry name" value="Znf_C2H2_type"/>
</dbReference>
<protein>
    <recommendedName>
        <fullName evidence="11">C2H2-type domain-containing protein</fullName>
    </recommendedName>
</protein>
<keyword evidence="6 9" id="KW-0863">Zinc-finger</keyword>
<dbReference type="AlphaFoldDB" id="A0A1B6FBF2"/>
<keyword evidence="3" id="KW-0690">Ribosome biogenesis</keyword>
<dbReference type="GO" id="GO:0030687">
    <property type="term" value="C:preribosome, large subunit precursor"/>
    <property type="evidence" value="ECO:0007669"/>
    <property type="project" value="TreeGrafter"/>
</dbReference>
<keyword evidence="7" id="KW-0862">Zinc</keyword>
<gene>
    <name evidence="12" type="ORF">g.11962</name>
</gene>
<feature type="region of interest" description="Disordered" evidence="10">
    <location>
        <begin position="132"/>
        <end position="158"/>
    </location>
</feature>
<organism evidence="12">
    <name type="scientific">Cuerna arida</name>
    <dbReference type="NCBI Taxonomy" id="1464854"/>
    <lineage>
        <taxon>Eukaryota</taxon>
        <taxon>Metazoa</taxon>
        <taxon>Ecdysozoa</taxon>
        <taxon>Arthropoda</taxon>
        <taxon>Hexapoda</taxon>
        <taxon>Insecta</taxon>
        <taxon>Pterygota</taxon>
        <taxon>Neoptera</taxon>
        <taxon>Paraneoptera</taxon>
        <taxon>Hemiptera</taxon>
        <taxon>Auchenorrhyncha</taxon>
        <taxon>Membracoidea</taxon>
        <taxon>Cicadellidae</taxon>
        <taxon>Cicadellinae</taxon>
        <taxon>Proconiini</taxon>
        <taxon>Cuerna</taxon>
    </lineage>
</organism>
<evidence type="ECO:0000256" key="5">
    <source>
        <dbReference type="ARBA" id="ARBA00022737"/>
    </source>
</evidence>
<evidence type="ECO:0000256" key="9">
    <source>
        <dbReference type="PROSITE-ProRule" id="PRU00042"/>
    </source>
</evidence>
<evidence type="ECO:0000313" key="12">
    <source>
        <dbReference type="EMBL" id="JAS47471.1"/>
    </source>
</evidence>
<evidence type="ECO:0000256" key="2">
    <source>
        <dbReference type="ARBA" id="ARBA00022490"/>
    </source>
</evidence>
<dbReference type="GO" id="GO:0008270">
    <property type="term" value="F:zinc ion binding"/>
    <property type="evidence" value="ECO:0007669"/>
    <property type="project" value="UniProtKB-KW"/>
</dbReference>
<dbReference type="InterPro" id="IPR022755">
    <property type="entry name" value="Znf_C2H2_jaz"/>
</dbReference>
<dbReference type="Pfam" id="PF12756">
    <property type="entry name" value="zf-C2H2_2"/>
    <property type="match status" value="1"/>
</dbReference>
<dbReference type="PROSITE" id="PS50157">
    <property type="entry name" value="ZINC_FINGER_C2H2_2"/>
    <property type="match status" value="1"/>
</dbReference>
<dbReference type="EMBL" id="GECZ01022298">
    <property type="protein sequence ID" value="JAS47471.1"/>
    <property type="molecule type" value="Transcribed_RNA"/>
</dbReference>
<dbReference type="GO" id="GO:0003676">
    <property type="term" value="F:nucleic acid binding"/>
    <property type="evidence" value="ECO:0007669"/>
    <property type="project" value="InterPro"/>
</dbReference>
<proteinExistence type="inferred from homology"/>
<evidence type="ECO:0000256" key="1">
    <source>
        <dbReference type="ARBA" id="ARBA00004496"/>
    </source>
</evidence>